<feature type="domain" description="HAT C-terminal dimerisation" evidence="2">
    <location>
        <begin position="322"/>
        <end position="389"/>
    </location>
</feature>
<dbReference type="GO" id="GO:0046983">
    <property type="term" value="F:protein dimerization activity"/>
    <property type="evidence" value="ECO:0007669"/>
    <property type="project" value="InterPro"/>
</dbReference>
<protein>
    <recommendedName>
        <fullName evidence="2">HAT C-terminal dimerisation domain-containing protein</fullName>
    </recommendedName>
</protein>
<keyword evidence="4" id="KW-1185">Reference proteome</keyword>
<accession>A0A816BQZ0</accession>
<organism evidence="3 4">
    <name type="scientific">Adineta ricciae</name>
    <name type="common">Rotifer</name>
    <dbReference type="NCBI Taxonomy" id="249248"/>
    <lineage>
        <taxon>Eukaryota</taxon>
        <taxon>Metazoa</taxon>
        <taxon>Spiralia</taxon>
        <taxon>Gnathifera</taxon>
        <taxon>Rotifera</taxon>
        <taxon>Eurotatoria</taxon>
        <taxon>Bdelloidea</taxon>
        <taxon>Adinetida</taxon>
        <taxon>Adinetidae</taxon>
        <taxon>Adineta</taxon>
    </lineage>
</organism>
<dbReference type="AlphaFoldDB" id="A0A816BQZ0"/>
<evidence type="ECO:0000313" key="4">
    <source>
        <dbReference type="Proteomes" id="UP000663828"/>
    </source>
</evidence>
<dbReference type="PANTHER" id="PTHR46169:SF29">
    <property type="entry name" value="DNA REPLICATION-RELATED ELEMENT FACTOR, ISOFORM A"/>
    <property type="match status" value="1"/>
</dbReference>
<proteinExistence type="predicted"/>
<dbReference type="PANTHER" id="PTHR46169">
    <property type="entry name" value="DNA REPLICATION-RELATED ELEMENT FACTOR, ISOFORM A"/>
    <property type="match status" value="1"/>
</dbReference>
<evidence type="ECO:0000259" key="2">
    <source>
        <dbReference type="Pfam" id="PF05699"/>
    </source>
</evidence>
<dbReference type="Proteomes" id="UP000663828">
    <property type="component" value="Unassembled WGS sequence"/>
</dbReference>
<feature type="compositionally biased region" description="Low complexity" evidence="1">
    <location>
        <begin position="260"/>
        <end position="278"/>
    </location>
</feature>
<dbReference type="GO" id="GO:0006357">
    <property type="term" value="P:regulation of transcription by RNA polymerase II"/>
    <property type="evidence" value="ECO:0007669"/>
    <property type="project" value="TreeGrafter"/>
</dbReference>
<feature type="region of interest" description="Disordered" evidence="1">
    <location>
        <begin position="1"/>
        <end position="51"/>
    </location>
</feature>
<evidence type="ECO:0000256" key="1">
    <source>
        <dbReference type="SAM" id="MobiDB-lite"/>
    </source>
</evidence>
<dbReference type="InterPro" id="IPR052717">
    <property type="entry name" value="Vacuolar_transposase_reg"/>
</dbReference>
<dbReference type="InterPro" id="IPR012337">
    <property type="entry name" value="RNaseH-like_sf"/>
</dbReference>
<dbReference type="GO" id="GO:0005634">
    <property type="term" value="C:nucleus"/>
    <property type="evidence" value="ECO:0007669"/>
    <property type="project" value="TreeGrafter"/>
</dbReference>
<feature type="region of interest" description="Disordered" evidence="1">
    <location>
        <begin position="243"/>
        <end position="279"/>
    </location>
</feature>
<feature type="compositionally biased region" description="Acidic residues" evidence="1">
    <location>
        <begin position="15"/>
        <end position="29"/>
    </location>
</feature>
<dbReference type="InterPro" id="IPR008906">
    <property type="entry name" value="HATC_C_dom"/>
</dbReference>
<gene>
    <name evidence="3" type="ORF">XAT740_LOCUS49211</name>
</gene>
<sequence length="393" mass="45040">MDTDEHENQSNTENANDEAHDDDDDEEDRDLVTDSRNQEVDSDDNSDMSTDVNDEDRYVAIIKMKLATAIQKGRSLIKLVKRSQIITMFVDNEKKLAKIKRRLYIDLDHKPVLISLFENKGQLPLTSKQKEKLTLLELSSDDYTIFNTLIEIFQPFYRATNLLSASKYPTIGLYLLVIRELKEHFEKEENNDSNLLISLKNFILESFDNYFAENGNQNFFLTLYGYFDPLCYRVLSTKERMKVERHLKQKHRDQTNSQPTTTMASSTSTSSSSTNENSSIRKPDLLQIFLKSVGKHAPTGSVFPKTLSEEFANYAHICKNEKAEEAVSFWRKHGEQMPLLKALAQQYLATPGTSVSSESAFSTSAYVGRKERARLSPENLSYTVFLKDKLQSS</sequence>
<dbReference type="Pfam" id="PF05699">
    <property type="entry name" value="Dimer_Tnp_hAT"/>
    <property type="match status" value="1"/>
</dbReference>
<comment type="caution">
    <text evidence="3">The sequence shown here is derived from an EMBL/GenBank/DDBJ whole genome shotgun (WGS) entry which is preliminary data.</text>
</comment>
<name>A0A816BQZ0_ADIRI</name>
<evidence type="ECO:0000313" key="3">
    <source>
        <dbReference type="EMBL" id="CAF1613352.1"/>
    </source>
</evidence>
<dbReference type="EMBL" id="CAJNOR010007231">
    <property type="protein sequence ID" value="CAF1613352.1"/>
    <property type="molecule type" value="Genomic_DNA"/>
</dbReference>
<dbReference type="SUPFAM" id="SSF53098">
    <property type="entry name" value="Ribonuclease H-like"/>
    <property type="match status" value="1"/>
</dbReference>
<feature type="compositionally biased region" description="Basic and acidic residues" evidence="1">
    <location>
        <begin position="30"/>
        <end position="39"/>
    </location>
</feature>
<reference evidence="3" key="1">
    <citation type="submission" date="2021-02" db="EMBL/GenBank/DDBJ databases">
        <authorList>
            <person name="Nowell W R."/>
        </authorList>
    </citation>
    <scope>NUCLEOTIDE SEQUENCE</scope>
</reference>